<keyword evidence="7" id="KW-0653">Protein transport</keyword>
<dbReference type="Proteomes" id="UP000430202">
    <property type="component" value="Unassembled WGS sequence"/>
</dbReference>
<dbReference type="AlphaFoldDB" id="A0A653SV90"/>
<feature type="transmembrane region" description="Helical" evidence="10">
    <location>
        <begin position="264"/>
        <end position="281"/>
    </location>
</feature>
<dbReference type="PANTHER" id="PTHR33446:SF2">
    <property type="entry name" value="PROTEIN TONB"/>
    <property type="match status" value="1"/>
</dbReference>
<dbReference type="RefSeq" id="WP_236564464.1">
    <property type="nucleotide sequence ID" value="NZ_LR733271.1"/>
</dbReference>
<dbReference type="GO" id="GO:0098797">
    <property type="term" value="C:plasma membrane protein complex"/>
    <property type="evidence" value="ECO:0007669"/>
    <property type="project" value="TreeGrafter"/>
</dbReference>
<dbReference type="PANTHER" id="PTHR33446">
    <property type="entry name" value="PROTEIN TONB-RELATED"/>
    <property type="match status" value="1"/>
</dbReference>
<proteinExistence type="inferred from homology"/>
<keyword evidence="8 10" id="KW-1133">Transmembrane helix</keyword>
<name>A0A653SV90_9FLAO</name>
<keyword evidence="13" id="KW-1185">Reference proteome</keyword>
<keyword evidence="4" id="KW-1003">Cell membrane</keyword>
<keyword evidence="5" id="KW-0997">Cell inner membrane</keyword>
<feature type="transmembrane region" description="Helical" evidence="10">
    <location>
        <begin position="6"/>
        <end position="22"/>
    </location>
</feature>
<sequence>MIQYILECIAFQLLFLVIYDFFLKKETFFQWNRLYLLGTFVLSLILPWVKIEAFKQQVPQTFAQYPEYLWELQNEAVMVQVQETASWNLTWQEGILYGGMLVALVLFGLKIRQLYLLRKSGEKISYPLFTQIVIENSSIAFSFFKSIFIGDKVLKMKHDTIIAHELVHIKQRHTYDLLFFELMRIVGWFNPLVYVYQNRISELHEFIADAQVSKEHKSDHYEQLLAQVFQTEHISFINQFFTKSLIKKRIVMLQKSKSKKIWQLKYLLLVPMVFGMLLYTSCKMNKTTTDSQEINVNDELLISEVKNEIKEDNLDMNYLYTSGLAEKYEDIDQEITKHEFFLYKVLQNEVMEKVFKGYIKENPGKDIKLATLQPPSTDGYNSFVGQRKAYKLIDNDLKSSVKAFGKDIAFYDNSLGAYPSNFLEYKVSNTSKLSSNELQKFNELLISLENEPDYLSNIILSDDTNIFLIKTDIKDLKGSIESRTVKIVSEEEFEEMDNVNVAFAIVEEVPIFPGCEDAADKRACFNEKIQEHISKHFNYPQEAQDANIEGRVSTMFTISSEGIIENIKMRGPDKLLEDEVERIIKRLPKMTPGRQSGKAVNVPFSIPVQFKFKDSDDSVEEVKKNIYDNDVPFSVVDEVPIFPGCENATDKRACFNEKMQLHISKHFNYPKEAQEKGVQGRVSAMFVITKEGTIGHISTRSPDKLLDEEVERIIKRLPEMTPGKHKGKAVNVPFSIPVQFKLQDDSTLNTANMVSEISNENEVEPLYYVNDKKITKLEMEAIDPNTIESIFILKDKKAIEKYGKEGENGVVEIKIKKE</sequence>
<dbReference type="NCBIfam" id="TIGR01352">
    <property type="entry name" value="tonB_Cterm"/>
    <property type="match status" value="2"/>
</dbReference>
<dbReference type="EMBL" id="CABWLR010000003">
    <property type="protein sequence ID" value="VXB68250.1"/>
    <property type="molecule type" value="Genomic_DNA"/>
</dbReference>
<organism evidence="12 13">
    <name type="scientific">Maribacter litoralis</name>
    <dbReference type="NCBI Taxonomy" id="2059726"/>
    <lineage>
        <taxon>Bacteria</taxon>
        <taxon>Pseudomonadati</taxon>
        <taxon>Bacteroidota</taxon>
        <taxon>Flavobacteriia</taxon>
        <taxon>Flavobacteriales</taxon>
        <taxon>Flavobacteriaceae</taxon>
        <taxon>Maribacter</taxon>
    </lineage>
</organism>
<evidence type="ECO:0000256" key="4">
    <source>
        <dbReference type="ARBA" id="ARBA00022475"/>
    </source>
</evidence>
<dbReference type="GO" id="GO:0055085">
    <property type="term" value="P:transmembrane transport"/>
    <property type="evidence" value="ECO:0007669"/>
    <property type="project" value="InterPro"/>
</dbReference>
<evidence type="ECO:0000256" key="3">
    <source>
        <dbReference type="ARBA" id="ARBA00022448"/>
    </source>
</evidence>
<evidence type="ECO:0000256" key="1">
    <source>
        <dbReference type="ARBA" id="ARBA00004383"/>
    </source>
</evidence>
<evidence type="ECO:0000256" key="10">
    <source>
        <dbReference type="SAM" id="Phobius"/>
    </source>
</evidence>
<feature type="domain" description="TonB C-terminal" evidence="11">
    <location>
        <begin position="524"/>
        <end position="619"/>
    </location>
</feature>
<dbReference type="GO" id="GO:0015031">
    <property type="term" value="P:protein transport"/>
    <property type="evidence" value="ECO:0007669"/>
    <property type="project" value="UniProtKB-KW"/>
</dbReference>
<dbReference type="SUPFAM" id="SSF74653">
    <property type="entry name" value="TolA/TonB C-terminal domain"/>
    <property type="match status" value="2"/>
</dbReference>
<dbReference type="Pfam" id="PF05569">
    <property type="entry name" value="Peptidase_M56"/>
    <property type="match status" value="1"/>
</dbReference>
<protein>
    <submittedName>
        <fullName evidence="12">TonB family C-terminal domain-containing protein</fullName>
    </submittedName>
</protein>
<evidence type="ECO:0000256" key="8">
    <source>
        <dbReference type="ARBA" id="ARBA00022989"/>
    </source>
</evidence>
<dbReference type="InterPro" id="IPR008756">
    <property type="entry name" value="Peptidase_M56"/>
</dbReference>
<evidence type="ECO:0000256" key="2">
    <source>
        <dbReference type="ARBA" id="ARBA00006555"/>
    </source>
</evidence>
<evidence type="ECO:0000256" key="9">
    <source>
        <dbReference type="ARBA" id="ARBA00023136"/>
    </source>
</evidence>
<evidence type="ECO:0000256" key="5">
    <source>
        <dbReference type="ARBA" id="ARBA00022519"/>
    </source>
</evidence>
<dbReference type="Pfam" id="PF03544">
    <property type="entry name" value="TonB_C"/>
    <property type="match status" value="2"/>
</dbReference>
<evidence type="ECO:0000259" key="11">
    <source>
        <dbReference type="PROSITE" id="PS52015"/>
    </source>
</evidence>
<keyword evidence="9 10" id="KW-0472">Membrane</keyword>
<reference evidence="12 13" key="1">
    <citation type="submission" date="2019-10" db="EMBL/GenBank/DDBJ databases">
        <authorList>
            <person name="Karimi E."/>
        </authorList>
    </citation>
    <scope>NUCLEOTIDE SEQUENCE [LARGE SCALE GENOMIC DNA]</scope>
    <source>
        <strain evidence="12">Maribacter sp. 151</strain>
    </source>
</reference>
<dbReference type="Gene3D" id="3.30.1150.10">
    <property type="match status" value="2"/>
</dbReference>
<evidence type="ECO:0000256" key="7">
    <source>
        <dbReference type="ARBA" id="ARBA00022927"/>
    </source>
</evidence>
<feature type="transmembrane region" description="Helical" evidence="10">
    <location>
        <begin position="94"/>
        <end position="111"/>
    </location>
</feature>
<dbReference type="InterPro" id="IPR006260">
    <property type="entry name" value="TonB/TolA_C"/>
</dbReference>
<gene>
    <name evidence="12" type="ORF">MARI151_30332</name>
</gene>
<evidence type="ECO:0000313" key="12">
    <source>
        <dbReference type="EMBL" id="VXB68250.1"/>
    </source>
</evidence>
<accession>A0A653SV90</accession>
<dbReference type="GO" id="GO:0031992">
    <property type="term" value="F:energy transducer activity"/>
    <property type="evidence" value="ECO:0007669"/>
    <property type="project" value="TreeGrafter"/>
</dbReference>
<dbReference type="InterPro" id="IPR051045">
    <property type="entry name" value="TonB-dependent_transducer"/>
</dbReference>
<comment type="subcellular location">
    <subcellularLocation>
        <location evidence="1">Cell inner membrane</location>
        <topology evidence="1">Single-pass membrane protein</topology>
        <orientation evidence="1">Periplasmic side</orientation>
    </subcellularLocation>
</comment>
<keyword evidence="6 10" id="KW-0812">Transmembrane</keyword>
<dbReference type="InterPro" id="IPR037682">
    <property type="entry name" value="TonB_C"/>
</dbReference>
<evidence type="ECO:0000313" key="13">
    <source>
        <dbReference type="Proteomes" id="UP000430202"/>
    </source>
</evidence>
<keyword evidence="3" id="KW-0813">Transport</keyword>
<comment type="similarity">
    <text evidence="2">Belongs to the TonB family.</text>
</comment>
<dbReference type="PROSITE" id="PS52015">
    <property type="entry name" value="TONB_CTD"/>
    <property type="match status" value="2"/>
</dbReference>
<feature type="transmembrane region" description="Helical" evidence="10">
    <location>
        <begin position="34"/>
        <end position="51"/>
    </location>
</feature>
<feature type="domain" description="TonB C-terminal" evidence="11">
    <location>
        <begin position="654"/>
        <end position="749"/>
    </location>
</feature>
<evidence type="ECO:0000256" key="6">
    <source>
        <dbReference type="ARBA" id="ARBA00022692"/>
    </source>
</evidence>